<dbReference type="Proteomes" id="UP000821865">
    <property type="component" value="Chromosome 11"/>
</dbReference>
<accession>A0ACB8DJ82</accession>
<organism evidence="1 2">
    <name type="scientific">Dermacentor silvarum</name>
    <name type="common">Tick</name>
    <dbReference type="NCBI Taxonomy" id="543639"/>
    <lineage>
        <taxon>Eukaryota</taxon>
        <taxon>Metazoa</taxon>
        <taxon>Ecdysozoa</taxon>
        <taxon>Arthropoda</taxon>
        <taxon>Chelicerata</taxon>
        <taxon>Arachnida</taxon>
        <taxon>Acari</taxon>
        <taxon>Parasitiformes</taxon>
        <taxon>Ixodida</taxon>
        <taxon>Ixodoidea</taxon>
        <taxon>Ixodidae</taxon>
        <taxon>Rhipicephalinae</taxon>
        <taxon>Dermacentor</taxon>
    </lineage>
</organism>
<gene>
    <name evidence="1" type="ORF">HPB49_013531</name>
</gene>
<evidence type="ECO:0000313" key="2">
    <source>
        <dbReference type="Proteomes" id="UP000821865"/>
    </source>
</evidence>
<sequence>MAIDFCNKNVGTLIEADQICADGYDVDNLISADRRRCGFMAEYFIKPPVTVLLTLPCPTELSCVVVGLIRGPVKLTGFEIWVSRTGVGATSPPQDDFVLVGKKYEATGDVVQLRNRCYVPRGPFATLMRDGKTPSFAYDSHGTGETLKTAYCKYVCRIKLKLTRAMGSASIGLGSLQVWGQPMAALCSLAAQDELIRQFLGTAATVPNCNREHSATDKRSLHQPSSSASTVPEQAKSLPAKSKGEQEGEVTKGEFQIPTDFLDALTFELMTQPVVLPSGQIVDQSTLDKHVDTEEKWGRPPTDPFTGITLTGINCPKSLPELKTRIDHFVVRNFEKLGNIPRTLGGSPAGTLLGYGIKLVFVLEGTAPEVKEETLSQRNQARGGEGSKSNGGMLARRRPGLQAISSQASNQKCRELLDVLGLPYVQSTGEAEGTCAFLDKNGMVDGCITQDGDAFLYANTVLLVCVNIFQDPHVLSYKIADIENKLGLNREKLVALAVLAGCDYFTGVRSVGKETALKLLDKFGDTGSLERLRDWTRDSKYSKLQETLDRNCKKGSHCGNCQHPGTQKSHHAHGCIMCSTDTACAKSVVSNCTCDWHKAEAVKSQWRTELDVRKKALDEYDKFPPENVISEFLTDQDDIQSVDSCWQFPSAKKFEDFMYAKLGWGPEESREKLFPLLTRCHLERGGSSCEEVVTLKPVKIVKERVRRNADFYEVEWLATELWTQSSPPNTLEPQGLFEDVYPELVKAFHDEQNQKSKKKAVIPEGTNSDIRGYFNVTSGKSQQVFKDKSEGTGEKKLGNNAADIASKKSKASSSSKSRSVTTRMRKPKSSPPKTTETVDSYFVRSPKFSAKLDVSVDSSLDEFNVPLSQRIAAAIQKQAESQPTSSAGSVAPAKPGKSLEPVLVGTSKSDPILEESVVMMDEVLCRKTDNPVAEMTPNSSPDLAERTGSSSSITSLPEQKPTASVQEKLTTQPDDEASRSTSPTSVDLSKPAKSSVSADDGVVLTNISTTKEGACGSGIDSLKSSTQFEDSRKPSWPASFNLSLSDSLKKEFMTSMELSNGEDDVESGIGCTPPKRRNLSTRKSVTSASEISPDRLAGGDAGRVTSSSSAGPEGSPDRRISGRRRLWFNETVTSTPVHKQCSRGVEKVERLSEDVLASFESQGIKSVKLESEESYDHSGSLFDSRGESLELSEKNRQPSVIVISDDEDNC</sequence>
<protein>
    <submittedName>
        <fullName evidence="1">Uncharacterized protein</fullName>
    </submittedName>
</protein>
<keyword evidence="2" id="KW-1185">Reference proteome</keyword>
<name>A0ACB8DJ82_DERSI</name>
<proteinExistence type="predicted"/>
<comment type="caution">
    <text evidence="1">The sequence shown here is derived from an EMBL/GenBank/DDBJ whole genome shotgun (WGS) entry which is preliminary data.</text>
</comment>
<reference evidence="1" key="1">
    <citation type="submission" date="2020-05" db="EMBL/GenBank/DDBJ databases">
        <title>Large-scale comparative analyses of tick genomes elucidate their genetic diversity and vector capacities.</title>
        <authorList>
            <person name="Jia N."/>
            <person name="Wang J."/>
            <person name="Shi W."/>
            <person name="Du L."/>
            <person name="Sun Y."/>
            <person name="Zhan W."/>
            <person name="Jiang J."/>
            <person name="Wang Q."/>
            <person name="Zhang B."/>
            <person name="Ji P."/>
            <person name="Sakyi L.B."/>
            <person name="Cui X."/>
            <person name="Yuan T."/>
            <person name="Jiang B."/>
            <person name="Yang W."/>
            <person name="Lam T.T.-Y."/>
            <person name="Chang Q."/>
            <person name="Ding S."/>
            <person name="Wang X."/>
            <person name="Zhu J."/>
            <person name="Ruan X."/>
            <person name="Zhao L."/>
            <person name="Wei J."/>
            <person name="Que T."/>
            <person name="Du C."/>
            <person name="Cheng J."/>
            <person name="Dai P."/>
            <person name="Han X."/>
            <person name="Huang E."/>
            <person name="Gao Y."/>
            <person name="Liu J."/>
            <person name="Shao H."/>
            <person name="Ye R."/>
            <person name="Li L."/>
            <person name="Wei W."/>
            <person name="Wang X."/>
            <person name="Wang C."/>
            <person name="Yang T."/>
            <person name="Huo Q."/>
            <person name="Li W."/>
            <person name="Guo W."/>
            <person name="Chen H."/>
            <person name="Zhou L."/>
            <person name="Ni X."/>
            <person name="Tian J."/>
            <person name="Zhou Y."/>
            <person name="Sheng Y."/>
            <person name="Liu T."/>
            <person name="Pan Y."/>
            <person name="Xia L."/>
            <person name="Li J."/>
            <person name="Zhao F."/>
            <person name="Cao W."/>
        </authorList>
    </citation>
    <scope>NUCLEOTIDE SEQUENCE</scope>
    <source>
        <strain evidence="1">Dsil-2018</strain>
    </source>
</reference>
<dbReference type="EMBL" id="CM023480">
    <property type="protein sequence ID" value="KAH7970671.1"/>
    <property type="molecule type" value="Genomic_DNA"/>
</dbReference>
<evidence type="ECO:0000313" key="1">
    <source>
        <dbReference type="EMBL" id="KAH7970671.1"/>
    </source>
</evidence>